<evidence type="ECO:0000313" key="19">
    <source>
        <dbReference type="Proteomes" id="UP000557830"/>
    </source>
</evidence>
<dbReference type="PROSITE" id="PS00154">
    <property type="entry name" value="ATPASE_E1_E2"/>
    <property type="match status" value="1"/>
</dbReference>
<evidence type="ECO:0000256" key="16">
    <source>
        <dbReference type="RuleBase" id="RU362081"/>
    </source>
</evidence>
<evidence type="ECO:0000256" key="3">
    <source>
        <dbReference type="ARBA" id="ARBA00006024"/>
    </source>
</evidence>
<comment type="caution">
    <text evidence="18">The sequence shown here is derived from an EMBL/GenBank/DDBJ whole genome shotgun (WGS) entry which is preliminary data.</text>
</comment>
<evidence type="ECO:0000313" key="18">
    <source>
        <dbReference type="EMBL" id="EAJ1076388.1"/>
    </source>
</evidence>
<dbReference type="Pfam" id="PF00702">
    <property type="entry name" value="Hydrolase"/>
    <property type="match status" value="1"/>
</dbReference>
<dbReference type="SUPFAM" id="SSF55008">
    <property type="entry name" value="HMA, heavy metal-associated domain"/>
    <property type="match status" value="1"/>
</dbReference>
<comment type="subcellular location">
    <subcellularLocation>
        <location evidence="2 16">Cell membrane</location>
    </subcellularLocation>
    <subcellularLocation>
        <location evidence="1">Endomembrane system</location>
        <topology evidence="1">Multi-pass membrane protein</topology>
    </subcellularLocation>
</comment>
<feature type="transmembrane region" description="Helical" evidence="16">
    <location>
        <begin position="87"/>
        <end position="104"/>
    </location>
</feature>
<dbReference type="InterPro" id="IPR023299">
    <property type="entry name" value="ATPase_P-typ_cyto_dom_N"/>
</dbReference>
<keyword evidence="16" id="KW-1003">Cell membrane</keyword>
<evidence type="ECO:0000256" key="5">
    <source>
        <dbReference type="ARBA" id="ARBA00022692"/>
    </source>
</evidence>
<proteinExistence type="inferred from homology"/>
<gene>
    <name evidence="18" type="ORF">BU953_01930</name>
</gene>
<dbReference type="GO" id="GO:0043682">
    <property type="term" value="F:P-type divalent copper transporter activity"/>
    <property type="evidence" value="ECO:0007669"/>
    <property type="project" value="UniProtKB-EC"/>
</dbReference>
<feature type="domain" description="HMA" evidence="17">
    <location>
        <begin position="2"/>
        <end position="67"/>
    </location>
</feature>
<dbReference type="SUPFAM" id="SSF81665">
    <property type="entry name" value="Calcium ATPase, transmembrane domain M"/>
    <property type="match status" value="1"/>
</dbReference>
<dbReference type="InterPro" id="IPR018303">
    <property type="entry name" value="ATPase_P-typ_P_site"/>
</dbReference>
<dbReference type="InterPro" id="IPR001757">
    <property type="entry name" value="P_typ_ATPase"/>
</dbReference>
<keyword evidence="9" id="KW-1278">Translocase</keyword>
<protein>
    <recommendedName>
        <fullName evidence="14">Copper-transporting ATPase</fullName>
        <ecNumber evidence="13">7.2.2.9</ecNumber>
    </recommendedName>
</protein>
<feature type="transmembrane region" description="Helical" evidence="16">
    <location>
        <begin position="685"/>
        <end position="702"/>
    </location>
</feature>
<evidence type="ECO:0000256" key="13">
    <source>
        <dbReference type="ARBA" id="ARBA00038904"/>
    </source>
</evidence>
<evidence type="ECO:0000256" key="12">
    <source>
        <dbReference type="ARBA" id="ARBA00037143"/>
    </source>
</evidence>
<keyword evidence="4" id="KW-0597">Phosphoprotein</keyword>
<dbReference type="GO" id="GO:0055070">
    <property type="term" value="P:copper ion homeostasis"/>
    <property type="evidence" value="ECO:0007669"/>
    <property type="project" value="TreeGrafter"/>
</dbReference>
<reference evidence="18 19" key="1">
    <citation type="submission" date="2018-05" db="EMBL/GenBank/DDBJ databases">
        <authorList>
            <consortium name="NARMS: The National Antimicrobial Resistance Monitoring System"/>
        </authorList>
    </citation>
    <scope>NUCLEOTIDE SEQUENCE [LARGE SCALE GENOMIC DNA]</scope>
    <source>
        <strain evidence="18 19">FSIS1609200</strain>
    </source>
</reference>
<keyword evidence="7 16" id="KW-0547">Nucleotide-binding</keyword>
<dbReference type="InterPro" id="IPR023298">
    <property type="entry name" value="ATPase_P-typ_TM_dom_sf"/>
</dbReference>
<dbReference type="PANTHER" id="PTHR43520">
    <property type="entry name" value="ATP7, ISOFORM B"/>
    <property type="match status" value="1"/>
</dbReference>
<evidence type="ECO:0000256" key="11">
    <source>
        <dbReference type="ARBA" id="ARBA00023136"/>
    </source>
</evidence>
<evidence type="ECO:0000256" key="1">
    <source>
        <dbReference type="ARBA" id="ARBA00004127"/>
    </source>
</evidence>
<dbReference type="PANTHER" id="PTHR43520:SF8">
    <property type="entry name" value="P-TYPE CU(+) TRANSPORTER"/>
    <property type="match status" value="1"/>
</dbReference>
<dbReference type="InterPro" id="IPR008250">
    <property type="entry name" value="ATPase_P-typ_transduc_dom_A_sf"/>
</dbReference>
<dbReference type="GO" id="GO:0005886">
    <property type="term" value="C:plasma membrane"/>
    <property type="evidence" value="ECO:0007669"/>
    <property type="project" value="UniProtKB-SubCell"/>
</dbReference>
<dbReference type="PROSITE" id="PS50846">
    <property type="entry name" value="HMA_2"/>
    <property type="match status" value="1"/>
</dbReference>
<dbReference type="Gene3D" id="2.70.150.10">
    <property type="entry name" value="Calcium-transporting ATPase, cytoplasmic transduction domain A"/>
    <property type="match status" value="1"/>
</dbReference>
<dbReference type="AlphaFoldDB" id="A0A3Z9GL54"/>
<keyword evidence="10 16" id="KW-1133">Transmembrane helix</keyword>
<evidence type="ECO:0000256" key="10">
    <source>
        <dbReference type="ARBA" id="ARBA00022989"/>
    </source>
</evidence>
<evidence type="ECO:0000256" key="8">
    <source>
        <dbReference type="ARBA" id="ARBA00022840"/>
    </source>
</evidence>
<dbReference type="Gene3D" id="3.40.50.1000">
    <property type="entry name" value="HAD superfamily/HAD-like"/>
    <property type="match status" value="1"/>
</dbReference>
<dbReference type="CDD" id="cd00371">
    <property type="entry name" value="HMA"/>
    <property type="match status" value="1"/>
</dbReference>
<dbReference type="PRINTS" id="PR00119">
    <property type="entry name" value="CATATPASE"/>
</dbReference>
<feature type="transmembrane region" description="Helical" evidence="16">
    <location>
        <begin position="172"/>
        <end position="191"/>
    </location>
</feature>
<organism evidence="18 19">
    <name type="scientific">Campylobacter coli</name>
    <dbReference type="NCBI Taxonomy" id="195"/>
    <lineage>
        <taxon>Bacteria</taxon>
        <taxon>Pseudomonadati</taxon>
        <taxon>Campylobacterota</taxon>
        <taxon>Epsilonproteobacteria</taxon>
        <taxon>Campylobacterales</taxon>
        <taxon>Campylobacteraceae</taxon>
        <taxon>Campylobacter</taxon>
    </lineage>
</organism>
<evidence type="ECO:0000256" key="7">
    <source>
        <dbReference type="ARBA" id="ARBA00022741"/>
    </source>
</evidence>
<dbReference type="EMBL" id="AABUYW010000002">
    <property type="protein sequence ID" value="EAJ1076388.1"/>
    <property type="molecule type" value="Genomic_DNA"/>
</dbReference>
<comment type="function">
    <text evidence="12">Probably involved in copper export.</text>
</comment>
<accession>A0A3Z9GL54</accession>
<dbReference type="InterPro" id="IPR036163">
    <property type="entry name" value="HMA_dom_sf"/>
</dbReference>
<dbReference type="GO" id="GO:0016887">
    <property type="term" value="F:ATP hydrolysis activity"/>
    <property type="evidence" value="ECO:0007669"/>
    <property type="project" value="InterPro"/>
</dbReference>
<dbReference type="Pfam" id="PF00403">
    <property type="entry name" value="HMA"/>
    <property type="match status" value="1"/>
</dbReference>
<dbReference type="SFLD" id="SFLDG00002">
    <property type="entry name" value="C1.7:_P-type_atpase_like"/>
    <property type="match status" value="1"/>
</dbReference>
<dbReference type="InterPro" id="IPR027256">
    <property type="entry name" value="P-typ_ATPase_IB"/>
</dbReference>
<feature type="transmembrane region" description="Helical" evidence="16">
    <location>
        <begin position="329"/>
        <end position="348"/>
    </location>
</feature>
<feature type="transmembrane region" description="Helical" evidence="16">
    <location>
        <begin position="658"/>
        <end position="679"/>
    </location>
</feature>
<sequence>MQEFRVKIGKMTCVNCSNAIERACKKIQGVSDASVSYVNSSGVFLLEDEARSQDVIEKIQSLGFEILENEQNLEEYRKKELISLRKNLLLSIVLSALIMYFEMFDTSFLSQNMQMLLSFFVIFYCGRTFFSHAIKGLKNWNLDMNTLIALGCISAFAYSFCIYLNLFEDEKHLYFSGAAMIISFVLLGKFLETNAKFKALNYQKRLNEIDIKKAKILNEAGELNEILSAFVKNGDIIVVREGESVAVDGVVIQGKAEIDTSFLSGEFLPSSVRVDDEIKAGSILLNGNLHIKASKKAMDSTLEQIKDLVFKAGNVKTPLENSVDRISRYFVITIIAFALAVFVFWSFKAGVSEAFLHACAVLLISCPCALGLATPIALITAQGAAMKNFILIKNPAALENLNKIKTAFFDKTGTLTQNNLELFRHNLNAKDFQMLALIESSSSHPIAKAIFEASKIKAQILKGSSEIFIGKGVKYIEENEEYLLGNLKFMQESGVKNLEKADEFLQSLKEEALICVYFAKNGECLGVLTLKNTLKEGAKELIEDFKKQKIQSIILSGDNEKSVQSVANLLGIADFKAGLLPEEKLQIIKEHKQNSLFVGDGINDAAALNLASVSMSFKEGSDLAKNAGDFILMKDDLRLISWCFKLAKKTKNIIKLNLFWAFFYNILCIPIAAGFVPFITLSPHLAALAMCSSSLCVVLNSLRLRKV</sequence>
<feature type="transmembrane region" description="Helical" evidence="16">
    <location>
        <begin position="354"/>
        <end position="379"/>
    </location>
</feature>
<dbReference type="InterPro" id="IPR044492">
    <property type="entry name" value="P_typ_ATPase_HD_dom"/>
</dbReference>
<dbReference type="SFLD" id="SFLDF00027">
    <property type="entry name" value="p-type_atpase"/>
    <property type="match status" value="1"/>
</dbReference>
<dbReference type="Gene3D" id="3.30.70.100">
    <property type="match status" value="1"/>
</dbReference>
<dbReference type="Gene3D" id="3.40.1110.10">
    <property type="entry name" value="Calcium-transporting ATPase, cytoplasmic domain N"/>
    <property type="match status" value="1"/>
</dbReference>
<dbReference type="NCBIfam" id="TIGR01494">
    <property type="entry name" value="ATPase_P-type"/>
    <property type="match status" value="1"/>
</dbReference>
<dbReference type="NCBIfam" id="TIGR01525">
    <property type="entry name" value="ATPase-IB_hvy"/>
    <property type="match status" value="1"/>
</dbReference>
<dbReference type="InterPro" id="IPR006121">
    <property type="entry name" value="HMA_dom"/>
</dbReference>
<dbReference type="GO" id="GO:0005524">
    <property type="term" value="F:ATP binding"/>
    <property type="evidence" value="ECO:0007669"/>
    <property type="project" value="UniProtKB-UniRule"/>
</dbReference>
<dbReference type="EC" id="7.2.2.9" evidence="13"/>
<dbReference type="InterPro" id="IPR059000">
    <property type="entry name" value="ATPase_P-type_domA"/>
</dbReference>
<keyword evidence="6 16" id="KW-0479">Metal-binding</keyword>
<keyword evidence="11 16" id="KW-0472">Membrane</keyword>
<dbReference type="PRINTS" id="PR00943">
    <property type="entry name" value="CUATPASE"/>
</dbReference>
<keyword evidence="5 16" id="KW-0812">Transmembrane</keyword>
<dbReference type="NCBIfam" id="TIGR01511">
    <property type="entry name" value="ATPase-IB1_Cu"/>
    <property type="match status" value="1"/>
</dbReference>
<evidence type="ECO:0000256" key="2">
    <source>
        <dbReference type="ARBA" id="ARBA00004236"/>
    </source>
</evidence>
<dbReference type="InterPro" id="IPR023214">
    <property type="entry name" value="HAD_sf"/>
</dbReference>
<dbReference type="SUPFAM" id="SSF81653">
    <property type="entry name" value="Calcium ATPase, transduction domain A"/>
    <property type="match status" value="1"/>
</dbReference>
<dbReference type="GO" id="GO:0012505">
    <property type="term" value="C:endomembrane system"/>
    <property type="evidence" value="ECO:0007669"/>
    <property type="project" value="UniProtKB-SubCell"/>
</dbReference>
<dbReference type="SUPFAM" id="SSF56784">
    <property type="entry name" value="HAD-like"/>
    <property type="match status" value="1"/>
</dbReference>
<comment type="catalytic activity">
    <reaction evidence="15">
        <text>Cu(2+)(in) + ATP + H2O = Cu(2+)(out) + ADP + phosphate + H(+)</text>
        <dbReference type="Rhea" id="RHEA:10376"/>
        <dbReference type="ChEBI" id="CHEBI:15377"/>
        <dbReference type="ChEBI" id="CHEBI:15378"/>
        <dbReference type="ChEBI" id="CHEBI:29036"/>
        <dbReference type="ChEBI" id="CHEBI:30616"/>
        <dbReference type="ChEBI" id="CHEBI:43474"/>
        <dbReference type="ChEBI" id="CHEBI:456216"/>
        <dbReference type="EC" id="7.2.2.9"/>
    </reaction>
</comment>
<feature type="transmembrane region" description="Helical" evidence="16">
    <location>
        <begin position="146"/>
        <end position="166"/>
    </location>
</feature>
<evidence type="ECO:0000256" key="9">
    <source>
        <dbReference type="ARBA" id="ARBA00022967"/>
    </source>
</evidence>
<dbReference type="RefSeq" id="WP_052781366.1">
    <property type="nucleotide sequence ID" value="NZ_CUOV01000001.1"/>
</dbReference>
<comment type="similarity">
    <text evidence="3 16">Belongs to the cation transport ATPase (P-type) (TC 3.A.3) family. Type IB subfamily.</text>
</comment>
<feature type="transmembrane region" description="Helical" evidence="16">
    <location>
        <begin position="116"/>
        <end position="134"/>
    </location>
</feature>
<dbReference type="SFLD" id="SFLDS00003">
    <property type="entry name" value="Haloacid_Dehalogenase"/>
    <property type="match status" value="1"/>
</dbReference>
<evidence type="ECO:0000256" key="4">
    <source>
        <dbReference type="ARBA" id="ARBA00022553"/>
    </source>
</evidence>
<dbReference type="InterPro" id="IPR036412">
    <property type="entry name" value="HAD-like_sf"/>
</dbReference>
<evidence type="ECO:0000256" key="6">
    <source>
        <dbReference type="ARBA" id="ARBA00022723"/>
    </source>
</evidence>
<dbReference type="Proteomes" id="UP000557830">
    <property type="component" value="Unassembled WGS sequence"/>
</dbReference>
<name>A0A3Z9GL54_CAMCO</name>
<dbReference type="Pfam" id="PF00122">
    <property type="entry name" value="E1-E2_ATPase"/>
    <property type="match status" value="1"/>
</dbReference>
<evidence type="ECO:0000256" key="14">
    <source>
        <dbReference type="ARBA" id="ARBA00040690"/>
    </source>
</evidence>
<dbReference type="GO" id="GO:0005507">
    <property type="term" value="F:copper ion binding"/>
    <property type="evidence" value="ECO:0007669"/>
    <property type="project" value="TreeGrafter"/>
</dbReference>
<evidence type="ECO:0000259" key="17">
    <source>
        <dbReference type="PROSITE" id="PS50846"/>
    </source>
</evidence>
<keyword evidence="8 16" id="KW-0067">ATP-binding</keyword>
<evidence type="ECO:0000256" key="15">
    <source>
        <dbReference type="ARBA" id="ARBA00047424"/>
    </source>
</evidence>